<keyword evidence="6" id="KW-1185">Reference proteome</keyword>
<evidence type="ECO:0000259" key="4">
    <source>
        <dbReference type="PROSITE" id="PS50043"/>
    </source>
</evidence>
<dbReference type="STRING" id="279010.BL00160"/>
<protein>
    <submittedName>
        <fullName evidence="5">Hypothetical Bipartite response regulator, C-terminal effector</fullName>
    </submittedName>
</protein>
<dbReference type="PRINTS" id="PR00038">
    <property type="entry name" value="HTHLUXR"/>
</dbReference>
<gene>
    <name evidence="5" type="ordered locus">BL00160</name>
</gene>
<dbReference type="Proteomes" id="UP000000606">
    <property type="component" value="Chromosome"/>
</dbReference>
<sequence>MKHVGGILILSEDLQLLSCNRAALHWLNILRGWESIGSEAVPRPVRAVCTRAAAETTAPAKTVISIPGHSCLSIKASRLDGFGPSGQIAVSFEPASPAETIPLIAEAYSLSDREKDIAYRVIRGLSTKAIGDELHISAYTVQDHLKSFFLKTGAGNRRELMWKLLDDVLE</sequence>
<dbReference type="PROSITE" id="PS50043">
    <property type="entry name" value="HTH_LUXR_2"/>
    <property type="match status" value="1"/>
</dbReference>
<accession>Q62ZE4</accession>
<organism evidence="5 6">
    <name type="scientific">Bacillus licheniformis (strain ATCC 14580 / DSM 13 / JCM 2505 / CCUG 7422 / NBRC 12200 / NCIMB 9375 / NCTC 10341 / NRRL NRS-1264 / Gibson 46)</name>
    <dbReference type="NCBI Taxonomy" id="279010"/>
    <lineage>
        <taxon>Bacteria</taxon>
        <taxon>Bacillati</taxon>
        <taxon>Bacillota</taxon>
        <taxon>Bacilli</taxon>
        <taxon>Bacillales</taxon>
        <taxon>Bacillaceae</taxon>
        <taxon>Bacillus</taxon>
    </lineage>
</organism>
<dbReference type="InterPro" id="IPR016032">
    <property type="entry name" value="Sig_transdc_resp-reg_C-effctor"/>
</dbReference>
<dbReference type="PANTHER" id="PTHR44688:SF16">
    <property type="entry name" value="DNA-BINDING TRANSCRIPTIONAL ACTIVATOR DEVR_DOSR"/>
    <property type="match status" value="1"/>
</dbReference>
<dbReference type="SUPFAM" id="SSF46894">
    <property type="entry name" value="C-terminal effector domain of the bipartite response regulators"/>
    <property type="match status" value="1"/>
</dbReference>
<proteinExistence type="predicted"/>
<dbReference type="CDD" id="cd06170">
    <property type="entry name" value="LuxR_C_like"/>
    <property type="match status" value="1"/>
</dbReference>
<dbReference type="HOGENOM" id="CLU_103648_0_0_9"/>
<dbReference type="SMART" id="SM00421">
    <property type="entry name" value="HTH_LUXR"/>
    <property type="match status" value="1"/>
</dbReference>
<evidence type="ECO:0000313" key="5">
    <source>
        <dbReference type="EMBL" id="AAU21864.2"/>
    </source>
</evidence>
<reference evidence="5 6" key="1">
    <citation type="journal article" date="2004" name="Genome Biol.">
        <title>Complete genome sequence of the industrial bacterium Bacillus licheniformis and comparisons with closely related Bacillus species.</title>
        <authorList>
            <person name="Rey M.W."/>
            <person name="Ramaiya P."/>
            <person name="Nelson B.A."/>
            <person name="Brody-Karpin S.D."/>
            <person name="Zaretsky E.J."/>
            <person name="Tang M."/>
            <person name="Lopez de Leon A."/>
            <person name="Xiang H."/>
            <person name="Gusti V."/>
            <person name="Clausen I.G."/>
            <person name="Olsen P.B."/>
            <person name="Rasmussen M.D."/>
            <person name="Andersen J.T."/>
            <person name="Jorgensen P.L."/>
            <person name="Larsen T.S."/>
            <person name="Sorokin A."/>
            <person name="Bolotin A."/>
            <person name="Lapidus A."/>
            <person name="Galleron N."/>
            <person name="Ehrlich S.D."/>
            <person name="Berka R.M."/>
        </authorList>
    </citation>
    <scope>NUCLEOTIDE SEQUENCE [LARGE SCALE GENOMIC DNA]</scope>
    <source>
        <strain evidence="6">ATCC 14580 / DSM 13 / JCM 2505 / CCUG 7422 / NBRC 12200 / NCIMB 9375 / NCTC 10341 / NRRL NRS-1264 / Gibson 46</strain>
    </source>
</reference>
<dbReference type="eggNOG" id="COG2197">
    <property type="taxonomic scope" value="Bacteria"/>
</dbReference>
<dbReference type="Pfam" id="PF00196">
    <property type="entry name" value="GerE"/>
    <property type="match status" value="1"/>
</dbReference>
<name>Q62ZE4_BACLD</name>
<dbReference type="InterPro" id="IPR000792">
    <property type="entry name" value="Tscrpt_reg_LuxR_C"/>
</dbReference>
<keyword evidence="3" id="KW-0804">Transcription</keyword>
<dbReference type="AlphaFoldDB" id="Q62ZE4"/>
<dbReference type="Gene3D" id="1.10.10.10">
    <property type="entry name" value="Winged helix-like DNA-binding domain superfamily/Winged helix DNA-binding domain"/>
    <property type="match status" value="1"/>
</dbReference>
<dbReference type="GO" id="GO:0003677">
    <property type="term" value="F:DNA binding"/>
    <property type="evidence" value="ECO:0007669"/>
    <property type="project" value="UniProtKB-KW"/>
</dbReference>
<dbReference type="GO" id="GO:0006355">
    <property type="term" value="P:regulation of DNA-templated transcription"/>
    <property type="evidence" value="ECO:0007669"/>
    <property type="project" value="InterPro"/>
</dbReference>
<evidence type="ECO:0000256" key="1">
    <source>
        <dbReference type="ARBA" id="ARBA00023015"/>
    </source>
</evidence>
<dbReference type="PANTHER" id="PTHR44688">
    <property type="entry name" value="DNA-BINDING TRANSCRIPTIONAL ACTIVATOR DEVR_DOSR"/>
    <property type="match status" value="1"/>
</dbReference>
<evidence type="ECO:0000256" key="3">
    <source>
        <dbReference type="ARBA" id="ARBA00023163"/>
    </source>
</evidence>
<evidence type="ECO:0000256" key="2">
    <source>
        <dbReference type="ARBA" id="ARBA00023125"/>
    </source>
</evidence>
<keyword evidence="2" id="KW-0238">DNA-binding</keyword>
<dbReference type="KEGG" id="bli:BL00160"/>
<feature type="domain" description="HTH luxR-type" evidence="4">
    <location>
        <begin position="103"/>
        <end position="168"/>
    </location>
</feature>
<evidence type="ECO:0000313" key="6">
    <source>
        <dbReference type="Proteomes" id="UP000000606"/>
    </source>
</evidence>
<keyword evidence="1" id="KW-0805">Transcription regulation</keyword>
<dbReference type="EMBL" id="CP000002">
    <property type="protein sequence ID" value="AAU21864.2"/>
    <property type="molecule type" value="Genomic_DNA"/>
</dbReference>
<dbReference type="InterPro" id="IPR036388">
    <property type="entry name" value="WH-like_DNA-bd_sf"/>
</dbReference>